<dbReference type="GO" id="GO:0005524">
    <property type="term" value="F:ATP binding"/>
    <property type="evidence" value="ECO:0007669"/>
    <property type="project" value="InterPro"/>
</dbReference>
<dbReference type="SUPFAM" id="SSF56112">
    <property type="entry name" value="Protein kinase-like (PK-like)"/>
    <property type="match status" value="1"/>
</dbReference>
<gene>
    <name evidence="8" type="ORF">GSLYS_00001975001</name>
</gene>
<feature type="compositionally biased region" description="Basic and acidic residues" evidence="4">
    <location>
        <begin position="1230"/>
        <end position="1245"/>
    </location>
</feature>
<evidence type="ECO:0000313" key="8">
    <source>
        <dbReference type="EMBL" id="CAL1527805.1"/>
    </source>
</evidence>
<dbReference type="PROSITE" id="PS00109">
    <property type="entry name" value="PROTEIN_KINASE_TYR"/>
    <property type="match status" value="1"/>
</dbReference>
<feature type="compositionally biased region" description="Polar residues" evidence="4">
    <location>
        <begin position="1597"/>
        <end position="1607"/>
    </location>
</feature>
<feature type="region of interest" description="Disordered" evidence="4">
    <location>
        <begin position="555"/>
        <end position="589"/>
    </location>
</feature>
<feature type="compositionally biased region" description="Polar residues" evidence="4">
    <location>
        <begin position="1207"/>
        <end position="1228"/>
    </location>
</feature>
<dbReference type="InterPro" id="IPR011009">
    <property type="entry name" value="Kinase-like_dom_sf"/>
</dbReference>
<dbReference type="GO" id="GO:0005886">
    <property type="term" value="C:plasma membrane"/>
    <property type="evidence" value="ECO:0007669"/>
    <property type="project" value="TreeGrafter"/>
</dbReference>
<dbReference type="PANTHER" id="PTHR24416:SF583">
    <property type="entry name" value="RECEPTOR PROTEIN-TYROSINE KINASE"/>
    <property type="match status" value="1"/>
</dbReference>
<proteinExistence type="predicted"/>
<dbReference type="SMART" id="SM00219">
    <property type="entry name" value="TyrKc"/>
    <property type="match status" value="1"/>
</dbReference>
<dbReference type="GO" id="GO:0004714">
    <property type="term" value="F:transmembrane receptor protein tyrosine kinase activity"/>
    <property type="evidence" value="ECO:0007669"/>
    <property type="project" value="UniProtKB-EC"/>
</dbReference>
<evidence type="ECO:0000256" key="5">
    <source>
        <dbReference type="SAM" id="Phobius"/>
    </source>
</evidence>
<feature type="transmembrane region" description="Helical" evidence="5">
    <location>
        <begin position="748"/>
        <end position="774"/>
    </location>
</feature>
<dbReference type="InterPro" id="IPR001245">
    <property type="entry name" value="Ser-Thr/Tyr_kinase_cat_dom"/>
</dbReference>
<protein>
    <recommendedName>
        <fullName evidence="1">receptor protein-tyrosine kinase</fullName>
        <ecNumber evidence="1">2.7.10.1</ecNumber>
    </recommendedName>
</protein>
<feature type="region of interest" description="Disordered" evidence="4">
    <location>
        <begin position="1764"/>
        <end position="1823"/>
    </location>
</feature>
<evidence type="ECO:0000313" key="9">
    <source>
        <dbReference type="Proteomes" id="UP001497497"/>
    </source>
</evidence>
<keyword evidence="3" id="KW-0418">Kinase</keyword>
<dbReference type="GO" id="GO:0043235">
    <property type="term" value="C:receptor complex"/>
    <property type="evidence" value="ECO:0007669"/>
    <property type="project" value="TreeGrafter"/>
</dbReference>
<organism evidence="8 9">
    <name type="scientific">Lymnaea stagnalis</name>
    <name type="common">Great pond snail</name>
    <name type="synonym">Helix stagnalis</name>
    <dbReference type="NCBI Taxonomy" id="6523"/>
    <lineage>
        <taxon>Eukaryota</taxon>
        <taxon>Metazoa</taxon>
        <taxon>Spiralia</taxon>
        <taxon>Lophotrochozoa</taxon>
        <taxon>Mollusca</taxon>
        <taxon>Gastropoda</taxon>
        <taxon>Heterobranchia</taxon>
        <taxon>Euthyneura</taxon>
        <taxon>Panpulmonata</taxon>
        <taxon>Hygrophila</taxon>
        <taxon>Lymnaeoidea</taxon>
        <taxon>Lymnaeidae</taxon>
        <taxon>Lymnaea</taxon>
    </lineage>
</organism>
<feature type="compositionally biased region" description="Basic and acidic residues" evidence="4">
    <location>
        <begin position="508"/>
        <end position="520"/>
    </location>
</feature>
<keyword evidence="9" id="KW-1185">Reference proteome</keyword>
<keyword evidence="5" id="KW-0472">Membrane</keyword>
<feature type="region of interest" description="Disordered" evidence="4">
    <location>
        <begin position="1207"/>
        <end position="1249"/>
    </location>
</feature>
<feature type="compositionally biased region" description="Polar residues" evidence="4">
    <location>
        <begin position="710"/>
        <end position="719"/>
    </location>
</feature>
<feature type="compositionally biased region" description="Polar residues" evidence="4">
    <location>
        <begin position="1800"/>
        <end position="1816"/>
    </location>
</feature>
<dbReference type="Pfam" id="PF07714">
    <property type="entry name" value="PK_Tyr_Ser-Thr"/>
    <property type="match status" value="1"/>
</dbReference>
<keyword evidence="6" id="KW-0732">Signal</keyword>
<feature type="region of interest" description="Disordered" evidence="4">
    <location>
        <begin position="710"/>
        <end position="741"/>
    </location>
</feature>
<accession>A0AAV2H2F7</accession>
<evidence type="ECO:0000256" key="1">
    <source>
        <dbReference type="ARBA" id="ARBA00011902"/>
    </source>
</evidence>
<evidence type="ECO:0000256" key="4">
    <source>
        <dbReference type="SAM" id="MobiDB-lite"/>
    </source>
</evidence>
<feature type="region of interest" description="Disordered" evidence="4">
    <location>
        <begin position="1165"/>
        <end position="1190"/>
    </location>
</feature>
<dbReference type="InterPro" id="IPR020635">
    <property type="entry name" value="Tyr_kinase_cat_dom"/>
</dbReference>
<dbReference type="PANTHER" id="PTHR24416">
    <property type="entry name" value="TYROSINE-PROTEIN KINASE RECEPTOR"/>
    <property type="match status" value="1"/>
</dbReference>
<keyword evidence="5" id="KW-1133">Transmembrane helix</keyword>
<evidence type="ECO:0000256" key="6">
    <source>
        <dbReference type="SAM" id="SignalP"/>
    </source>
</evidence>
<keyword evidence="5" id="KW-0812">Transmembrane</keyword>
<evidence type="ECO:0000256" key="3">
    <source>
        <dbReference type="ARBA" id="ARBA00022777"/>
    </source>
</evidence>
<dbReference type="Proteomes" id="UP001497497">
    <property type="component" value="Unassembled WGS sequence"/>
</dbReference>
<dbReference type="Gene3D" id="1.10.510.10">
    <property type="entry name" value="Transferase(Phosphotransferase) domain 1"/>
    <property type="match status" value="1"/>
</dbReference>
<dbReference type="PRINTS" id="PR00109">
    <property type="entry name" value="TYRKINASE"/>
</dbReference>
<dbReference type="Gene3D" id="3.30.200.20">
    <property type="entry name" value="Phosphorylase Kinase, domain 1"/>
    <property type="match status" value="1"/>
</dbReference>
<dbReference type="PROSITE" id="PS50011">
    <property type="entry name" value="PROTEIN_KINASE_DOM"/>
    <property type="match status" value="1"/>
</dbReference>
<feature type="compositionally biased region" description="Polar residues" evidence="4">
    <location>
        <begin position="1167"/>
        <end position="1177"/>
    </location>
</feature>
<dbReference type="InterPro" id="IPR036116">
    <property type="entry name" value="FN3_sf"/>
</dbReference>
<evidence type="ECO:0000259" key="7">
    <source>
        <dbReference type="PROSITE" id="PS50011"/>
    </source>
</evidence>
<feature type="compositionally biased region" description="Polar residues" evidence="4">
    <location>
        <begin position="1577"/>
        <end position="1589"/>
    </location>
</feature>
<sequence length="1951" mass="217063">MALEYFLILCVFLPCVGLSQDGVGSVHDDMGVVHDDMGVVHEDTCPCATELEDVMCAAQCQALCYYNQSLDSKMNCSSMCEQLGRLSELDHKSWKWWCSCTDPAGYSEWCIRYGKPTGYIPPLPDLSITRNPMTRMIELEWTTDPQTDPSVVYVVIQIDEEEKFITMLDSVQGLNTYNGRSPTGHCDRPYFCLAAVSAFGSRGLIRPVRTPALVPGSPTDLHMTSLSANTSSFDTEFLRYTLEWKTPLGWSADELKHDLTYESNCPPGPDLDNVVIFHETPIKVKDPKDVDIFQMSGKIPSYAIGCNITFKVSAMSTCAGANIIASSPAVFTVMLRCKEFPTYGESHCEQPEDLEPGPVRDVKMTTVHYDGQALLLISWLPPDNLDESRQLDHYQVFWGIVVFSQVIMDFEVMLGNSSVPKTEFGMDIEINATALSPQETVGVVVETLASEQVLNQPRAAIYISTVPSTPQFRHGKLLMDDGTITAVQNMFPEDLDPPPSTNDLASNSEEKSLTSRDKKATPGALSSSTISPGDDPLFNEASKLAVKVASINVQETPTSSTETPTTSTETPIFSTETPTFGTETPTFSTETSRTGVDIQVVVYWRRRLWLTNPLTSGYLVQWGRFGAGLDGNNRTLNDTATLWEVEVHLQTLTEESLYLHHLQKNTTYWIKVRPMVNISDGDLSLDEWDSVALHTFTTLDVHKTLNTHVSAGSGSSSENPPLAYHTSDSEGVATSMKPSPVEKDDRSVLPISVTVTIVVVAASVVGFVGCLLWFSWKRRRQPSLTMVSSSEHRPYSYFIPGKTLSSMRNSQCPMVADEWELPISCVKFGPILGSGAFGKVVKGRITRAMLTHRGVASLLADYGACLQDGDSLHATVAIKMLQDDCDVIYKQDFLKEIHLMKKIGYHDNIVSMLGCCTLRDPVCLVVEHVGQGDLLNYLKYIRHQLHNLPAESPHYVNKGVEILDPIDLVRFAWHITRGMGFLASKGFVHRDLAARNVLVGNNKVCKIGDFGLTRYVYDNAVYVNRRGGRLPVKWMSVEAIFDMTFSTASDVWSFGIVLFEIVTLGGTPYPTIPTRDLLKELQRGYRLERPDNCSQEIYDIMRQCWHEDAESRPSFDALAHRLENLLSDESRVSYFDMEMHLGQHLYIDDEGSGHHAIALVQPENVDTRTTPTPSSVGPPQHPTPHPTLGDTFQDIVAVYPSSLSEDSGYVSQQKMSVSSGDSGSTPTCESDDRCLHQPRDPDDHSPSSISLTISCLDGEAVVDDVFETLPRTLPPPARPSFHVHKALGLPRNSFGKDVILVDGNRNRRHSLTDVHPTSSDISPNHSAIKRRCRSESDFKSTFNLIDFTKQKLPPNKSSFYRKVSRVSEKSRWAMRYVGTRQRRNAVVVPPTFALDNELYRVINQVVPPAVQIVRKFKATKMEVPNGTVRDAGIKKIQSKKRDALLNFAIFSKISMENKLTRKSIKATPLPEGEDIMTTTAEVDLVQKTEVRLSSTADAYVSPNAAKEALQHCPSDVQKPFNPGGYNDSLGNTSHVADTRLTERHMNREVPLIISCPCQRPGNETGLHQEESNRTPQREPTSAPQVQHTSALRGGQSIAFQGTPTSTPKSKRTFTKTSISNSTNECRSIRSSLTSDDRDITLKCPPYKHKYQDFKNMLCHCAPRCESEAHLQDIGKRTRMKPKIFSHQSNPICNLDCSIPAKEIHPELVRLTVIPGKVRQTVTSSPPKGTATEVLYHPVSPSHQASEMGREFKEGVTDSWFHKRTSSWEDLPSPGRVTSHRRRSSDPVYLQMVSPELSPRDSMSSHTPLFSLDVQSDPSPPMPQSTRCFWFPSPRKRCFGVADDQDFDSQPKTIFPNEKHPSALYLVSNSSDRNLQVSNSLDQGLQVSNSLDQGLQVSIILKQDREESSSVDQCQEESDSSDQGIELTNSLDQDVDVYDSSHCHNSKSLTMC</sequence>
<name>A0AAV2H2F7_LYMST</name>
<dbReference type="CDD" id="cd00192">
    <property type="entry name" value="PTKc"/>
    <property type="match status" value="1"/>
</dbReference>
<dbReference type="InterPro" id="IPR050122">
    <property type="entry name" value="RTK"/>
</dbReference>
<keyword evidence="2" id="KW-0808">Transferase</keyword>
<dbReference type="FunFam" id="1.10.510.10:FF:000462">
    <property type="entry name" value="Receptor tyrosine kinase"/>
    <property type="match status" value="1"/>
</dbReference>
<dbReference type="SUPFAM" id="SSF49265">
    <property type="entry name" value="Fibronectin type III"/>
    <property type="match status" value="1"/>
</dbReference>
<feature type="signal peptide" evidence="6">
    <location>
        <begin position="1"/>
        <end position="17"/>
    </location>
</feature>
<feature type="region of interest" description="Disordered" evidence="4">
    <location>
        <begin position="489"/>
        <end position="536"/>
    </location>
</feature>
<dbReference type="EC" id="2.7.10.1" evidence="1"/>
<dbReference type="InterPro" id="IPR000719">
    <property type="entry name" value="Prot_kinase_dom"/>
</dbReference>
<comment type="caution">
    <text evidence="8">The sequence shown here is derived from an EMBL/GenBank/DDBJ whole genome shotgun (WGS) entry which is preliminary data.</text>
</comment>
<dbReference type="EMBL" id="CAXITT010000022">
    <property type="protein sequence ID" value="CAL1527805.1"/>
    <property type="molecule type" value="Genomic_DNA"/>
</dbReference>
<evidence type="ECO:0000256" key="2">
    <source>
        <dbReference type="ARBA" id="ARBA00022679"/>
    </source>
</evidence>
<feature type="domain" description="Protein kinase" evidence="7">
    <location>
        <begin position="826"/>
        <end position="1126"/>
    </location>
</feature>
<reference evidence="8 9" key="1">
    <citation type="submission" date="2024-04" db="EMBL/GenBank/DDBJ databases">
        <authorList>
            <consortium name="Genoscope - CEA"/>
            <person name="William W."/>
        </authorList>
    </citation>
    <scope>NUCLEOTIDE SEQUENCE [LARGE SCALE GENOMIC DNA]</scope>
</reference>
<feature type="chain" id="PRO_5043472192" description="receptor protein-tyrosine kinase" evidence="6">
    <location>
        <begin position="18"/>
        <end position="1951"/>
    </location>
</feature>
<feature type="region of interest" description="Disordered" evidence="4">
    <location>
        <begin position="1905"/>
        <end position="1924"/>
    </location>
</feature>
<dbReference type="GO" id="GO:0007169">
    <property type="term" value="P:cell surface receptor protein tyrosine kinase signaling pathway"/>
    <property type="evidence" value="ECO:0007669"/>
    <property type="project" value="TreeGrafter"/>
</dbReference>
<feature type="compositionally biased region" description="Basic and acidic residues" evidence="4">
    <location>
        <begin position="1566"/>
        <end position="1576"/>
    </location>
</feature>
<feature type="region of interest" description="Disordered" evidence="4">
    <location>
        <begin position="1556"/>
        <end position="1620"/>
    </location>
</feature>
<dbReference type="InterPro" id="IPR008266">
    <property type="entry name" value="Tyr_kinase_AS"/>
</dbReference>